<comment type="similarity">
    <text evidence="1 4">Belongs to the glycosyl hydrolase 27 family.</text>
</comment>
<feature type="chain" id="PRO_5043889664" description="Alpha-galactosidase" evidence="5">
    <location>
        <begin position="23"/>
        <end position="219"/>
    </location>
</feature>
<dbReference type="InterPro" id="IPR013785">
    <property type="entry name" value="Aldolase_TIM"/>
</dbReference>
<dbReference type="PANTHER" id="PTHR11452:SF75">
    <property type="entry name" value="ALPHA-GALACTOSIDASE MEL1"/>
    <property type="match status" value="1"/>
</dbReference>
<protein>
    <recommendedName>
        <fullName evidence="4">Alpha-galactosidase</fullName>
        <ecNumber evidence="4">3.2.1.22</ecNumber>
    </recommendedName>
    <alternativeName>
        <fullName evidence="4">Melibiase</fullName>
    </alternativeName>
</protein>
<evidence type="ECO:0000256" key="4">
    <source>
        <dbReference type="RuleBase" id="RU361168"/>
    </source>
</evidence>
<dbReference type="PROSITE" id="PS00512">
    <property type="entry name" value="ALPHA_GALACTOSIDASE"/>
    <property type="match status" value="1"/>
</dbReference>
<sequence>MHARSLSLLWLSSACLFKLAACLDNGLARTPILGYNTWNCFGGDIKEDLVQRAADLLVSTGLRKAGYEYLVVDDAWSESNRSSEGKVLGNKQRFPSGIKALADYVHDKGLKFGIYSDAGQYTCLGFPGSRSYEEADAAAFASWGVDMLKYDNCFAPPSDWIVDRYTAMRDALNKDRASHCLLDVQLGRGGPLDVLGPSGGQLALALGTILIYWRWAMAS</sequence>
<dbReference type="AlphaFoldDB" id="A0AAW1NVP1"/>
<dbReference type="GO" id="GO:0005975">
    <property type="term" value="P:carbohydrate metabolic process"/>
    <property type="evidence" value="ECO:0007669"/>
    <property type="project" value="InterPro"/>
</dbReference>
<keyword evidence="5" id="KW-0732">Signal</keyword>
<dbReference type="PRINTS" id="PR00740">
    <property type="entry name" value="GLHYDRLASE27"/>
</dbReference>
<keyword evidence="3 4" id="KW-0326">Glycosidase</keyword>
<gene>
    <name evidence="6" type="ORF">WJX73_007010</name>
</gene>
<evidence type="ECO:0000256" key="5">
    <source>
        <dbReference type="SAM" id="SignalP"/>
    </source>
</evidence>
<proteinExistence type="inferred from homology"/>
<keyword evidence="2 4" id="KW-0378">Hydrolase</keyword>
<evidence type="ECO:0000313" key="7">
    <source>
        <dbReference type="Proteomes" id="UP001465755"/>
    </source>
</evidence>
<reference evidence="6 7" key="1">
    <citation type="journal article" date="2024" name="Nat. Commun.">
        <title>Phylogenomics reveals the evolutionary origins of lichenization in chlorophyte algae.</title>
        <authorList>
            <person name="Puginier C."/>
            <person name="Libourel C."/>
            <person name="Otte J."/>
            <person name="Skaloud P."/>
            <person name="Haon M."/>
            <person name="Grisel S."/>
            <person name="Petersen M."/>
            <person name="Berrin J.G."/>
            <person name="Delaux P.M."/>
            <person name="Dal Grande F."/>
            <person name="Keller J."/>
        </authorList>
    </citation>
    <scope>NUCLEOTIDE SEQUENCE [LARGE SCALE GENOMIC DNA]</scope>
    <source>
        <strain evidence="6 7">SAG 2036</strain>
    </source>
</reference>
<evidence type="ECO:0000256" key="1">
    <source>
        <dbReference type="ARBA" id="ARBA00009743"/>
    </source>
</evidence>
<dbReference type="Pfam" id="PF16499">
    <property type="entry name" value="Melibiase_2"/>
    <property type="match status" value="1"/>
</dbReference>
<comment type="catalytic activity">
    <reaction evidence="4">
        <text>Hydrolysis of terminal, non-reducing alpha-D-galactose residues in alpha-D-galactosides, including galactose oligosaccharides, galactomannans and galactolipids.</text>
        <dbReference type="EC" id="3.2.1.22"/>
    </reaction>
</comment>
<comment type="caution">
    <text evidence="6">The sequence shown here is derived from an EMBL/GenBank/DDBJ whole genome shotgun (WGS) entry which is preliminary data.</text>
</comment>
<name>A0AAW1NVP1_9CHLO</name>
<dbReference type="PROSITE" id="PS51257">
    <property type="entry name" value="PROKAR_LIPOPROTEIN"/>
    <property type="match status" value="1"/>
</dbReference>
<dbReference type="InterPro" id="IPR000111">
    <property type="entry name" value="Glyco_hydro_27/36_CS"/>
</dbReference>
<evidence type="ECO:0000313" key="6">
    <source>
        <dbReference type="EMBL" id="KAK9800755.1"/>
    </source>
</evidence>
<evidence type="ECO:0000256" key="3">
    <source>
        <dbReference type="ARBA" id="ARBA00023295"/>
    </source>
</evidence>
<dbReference type="CDD" id="cd14792">
    <property type="entry name" value="GH27"/>
    <property type="match status" value="1"/>
</dbReference>
<keyword evidence="4" id="KW-1015">Disulfide bond</keyword>
<dbReference type="InterPro" id="IPR002241">
    <property type="entry name" value="Glyco_hydro_27"/>
</dbReference>
<evidence type="ECO:0000256" key="2">
    <source>
        <dbReference type="ARBA" id="ARBA00022801"/>
    </source>
</evidence>
<dbReference type="SUPFAM" id="SSF51445">
    <property type="entry name" value="(Trans)glycosidases"/>
    <property type="match status" value="1"/>
</dbReference>
<dbReference type="Proteomes" id="UP001465755">
    <property type="component" value="Unassembled WGS sequence"/>
</dbReference>
<feature type="signal peptide" evidence="5">
    <location>
        <begin position="1"/>
        <end position="22"/>
    </location>
</feature>
<dbReference type="EMBL" id="JALJOQ010000081">
    <property type="protein sequence ID" value="KAK9800755.1"/>
    <property type="molecule type" value="Genomic_DNA"/>
</dbReference>
<accession>A0AAW1NVP1</accession>
<dbReference type="PANTHER" id="PTHR11452">
    <property type="entry name" value="ALPHA-GALACTOSIDASE/ALPHA-N-ACETYLGALACTOSAMINIDASE"/>
    <property type="match status" value="1"/>
</dbReference>
<keyword evidence="7" id="KW-1185">Reference proteome</keyword>
<dbReference type="InterPro" id="IPR017853">
    <property type="entry name" value="GH"/>
</dbReference>
<dbReference type="Gene3D" id="3.20.20.70">
    <property type="entry name" value="Aldolase class I"/>
    <property type="match status" value="1"/>
</dbReference>
<dbReference type="EC" id="3.2.1.22" evidence="4"/>
<dbReference type="GO" id="GO:0004557">
    <property type="term" value="F:alpha-galactosidase activity"/>
    <property type="evidence" value="ECO:0007669"/>
    <property type="project" value="UniProtKB-EC"/>
</dbReference>
<organism evidence="6 7">
    <name type="scientific">Symbiochloris irregularis</name>
    <dbReference type="NCBI Taxonomy" id="706552"/>
    <lineage>
        <taxon>Eukaryota</taxon>
        <taxon>Viridiplantae</taxon>
        <taxon>Chlorophyta</taxon>
        <taxon>core chlorophytes</taxon>
        <taxon>Trebouxiophyceae</taxon>
        <taxon>Trebouxiales</taxon>
        <taxon>Trebouxiaceae</taxon>
        <taxon>Symbiochloris</taxon>
    </lineage>
</organism>